<accession>A0A0E9R3V3</accession>
<organism evidence="1">
    <name type="scientific">Anguilla anguilla</name>
    <name type="common">European freshwater eel</name>
    <name type="synonym">Muraena anguilla</name>
    <dbReference type="NCBI Taxonomy" id="7936"/>
    <lineage>
        <taxon>Eukaryota</taxon>
        <taxon>Metazoa</taxon>
        <taxon>Chordata</taxon>
        <taxon>Craniata</taxon>
        <taxon>Vertebrata</taxon>
        <taxon>Euteleostomi</taxon>
        <taxon>Actinopterygii</taxon>
        <taxon>Neopterygii</taxon>
        <taxon>Teleostei</taxon>
        <taxon>Anguilliformes</taxon>
        <taxon>Anguillidae</taxon>
        <taxon>Anguilla</taxon>
    </lineage>
</organism>
<reference evidence="1" key="1">
    <citation type="submission" date="2014-11" db="EMBL/GenBank/DDBJ databases">
        <authorList>
            <person name="Amaro Gonzalez C."/>
        </authorList>
    </citation>
    <scope>NUCLEOTIDE SEQUENCE</scope>
</reference>
<protein>
    <submittedName>
        <fullName evidence="1">Uncharacterized protein</fullName>
    </submittedName>
</protein>
<evidence type="ECO:0000313" key="1">
    <source>
        <dbReference type="EMBL" id="JAH23028.1"/>
    </source>
</evidence>
<dbReference type="AlphaFoldDB" id="A0A0E9R3V3"/>
<name>A0A0E9R3V3_ANGAN</name>
<reference evidence="1" key="2">
    <citation type="journal article" date="2015" name="Fish Shellfish Immunol.">
        <title>Early steps in the European eel (Anguilla anguilla)-Vibrio vulnificus interaction in the gills: Role of the RtxA13 toxin.</title>
        <authorList>
            <person name="Callol A."/>
            <person name="Pajuelo D."/>
            <person name="Ebbesson L."/>
            <person name="Teles M."/>
            <person name="MacKenzie S."/>
            <person name="Amaro C."/>
        </authorList>
    </citation>
    <scope>NUCLEOTIDE SEQUENCE</scope>
</reference>
<proteinExistence type="predicted"/>
<sequence length="75" mass="8387">MGLLLGWGSRASWLQPSRCSPPRTPSDGRACWHPTRSASCLLRRVARLRSWLAWQKSCATVWGLRVQAERRGGPG</sequence>
<dbReference type="EMBL" id="GBXM01085549">
    <property type="protein sequence ID" value="JAH23028.1"/>
    <property type="molecule type" value="Transcribed_RNA"/>
</dbReference>